<comment type="subcellular location">
    <subcellularLocation>
        <location evidence="2">Endomembrane system</location>
        <topology evidence="2">Single-pass type IV membrane protein</topology>
    </subcellularLocation>
</comment>
<dbReference type="Proteomes" id="UP001419268">
    <property type="component" value="Unassembled WGS sequence"/>
</dbReference>
<accession>A0AAP0PUQ7</accession>
<dbReference type="Pfam" id="PF09177">
    <property type="entry name" value="STX6_10_61_N"/>
    <property type="match status" value="1"/>
</dbReference>
<keyword evidence="5" id="KW-1185">Reference proteome</keyword>
<dbReference type="InterPro" id="IPR010989">
    <property type="entry name" value="SNARE"/>
</dbReference>
<dbReference type="EMBL" id="JBBNAG010000002">
    <property type="protein sequence ID" value="KAK9157207.1"/>
    <property type="molecule type" value="Genomic_DNA"/>
</dbReference>
<dbReference type="SUPFAM" id="SSF47661">
    <property type="entry name" value="t-snare proteins"/>
    <property type="match status" value="1"/>
</dbReference>
<dbReference type="GO" id="GO:0048193">
    <property type="term" value="P:Golgi vesicle transport"/>
    <property type="evidence" value="ECO:0007669"/>
    <property type="project" value="InterPro"/>
</dbReference>
<feature type="domain" description="Syntaxin 6/10/61 N-terminal" evidence="3">
    <location>
        <begin position="6"/>
        <end position="87"/>
    </location>
</feature>
<evidence type="ECO:0000313" key="5">
    <source>
        <dbReference type="Proteomes" id="UP001419268"/>
    </source>
</evidence>
<name>A0AAP0PUQ7_9MAGN</name>
<sequence length="213" mass="23974">MTSAQDPFYIVKEEIQVSIEKLQSTFHQWGSVPSNTGEWVHLTKELIAGSESIEWQNCRKANTAMENNLDVFSNQSSSTNNHNSVITPMNVFALFWNSLSQSVTIKLDGSNFLLWKSIILPVIRGYKLDGYLLGTLPCPSPILESGSSNPAYKDWISMDQLLRAWLLNSLTESVAIQIIRHSTSHSAWKAVEELTTVRELRSDSLPKQDEGIF</sequence>
<dbReference type="PANTHER" id="PTHR47481">
    <property type="match status" value="1"/>
</dbReference>
<dbReference type="InterPro" id="IPR015260">
    <property type="entry name" value="Syntaxin-6/10/61_N"/>
</dbReference>
<comment type="caution">
    <text evidence="4">The sequence shown here is derived from an EMBL/GenBank/DDBJ whole genome shotgun (WGS) entry which is preliminary data.</text>
</comment>
<evidence type="ECO:0000256" key="2">
    <source>
        <dbReference type="ARBA" id="ARBA00046280"/>
    </source>
</evidence>
<keyword evidence="1" id="KW-0813">Transport</keyword>
<dbReference type="AlphaFoldDB" id="A0AAP0PUQ7"/>
<organism evidence="4 5">
    <name type="scientific">Stephania cephalantha</name>
    <dbReference type="NCBI Taxonomy" id="152367"/>
    <lineage>
        <taxon>Eukaryota</taxon>
        <taxon>Viridiplantae</taxon>
        <taxon>Streptophyta</taxon>
        <taxon>Embryophyta</taxon>
        <taxon>Tracheophyta</taxon>
        <taxon>Spermatophyta</taxon>
        <taxon>Magnoliopsida</taxon>
        <taxon>Ranunculales</taxon>
        <taxon>Menispermaceae</taxon>
        <taxon>Menispermoideae</taxon>
        <taxon>Cissampelideae</taxon>
        <taxon>Stephania</taxon>
    </lineage>
</organism>
<gene>
    <name evidence="4" type="ORF">Scep_003781</name>
</gene>
<dbReference type="Gene3D" id="1.20.58.90">
    <property type="match status" value="1"/>
</dbReference>
<evidence type="ECO:0000259" key="3">
    <source>
        <dbReference type="Pfam" id="PF09177"/>
    </source>
</evidence>
<evidence type="ECO:0000256" key="1">
    <source>
        <dbReference type="ARBA" id="ARBA00022927"/>
    </source>
</evidence>
<dbReference type="PANTHER" id="PTHR47481:SF31">
    <property type="entry name" value="OS01G0873500 PROTEIN"/>
    <property type="match status" value="1"/>
</dbReference>
<evidence type="ECO:0000313" key="4">
    <source>
        <dbReference type="EMBL" id="KAK9157207.1"/>
    </source>
</evidence>
<reference evidence="4 5" key="1">
    <citation type="submission" date="2024-01" db="EMBL/GenBank/DDBJ databases">
        <title>Genome assemblies of Stephania.</title>
        <authorList>
            <person name="Yang L."/>
        </authorList>
    </citation>
    <scope>NUCLEOTIDE SEQUENCE [LARGE SCALE GENOMIC DNA]</scope>
    <source>
        <strain evidence="4">JXDWG</strain>
        <tissue evidence="4">Leaf</tissue>
    </source>
</reference>
<dbReference type="GO" id="GO:0012505">
    <property type="term" value="C:endomembrane system"/>
    <property type="evidence" value="ECO:0007669"/>
    <property type="project" value="UniProtKB-SubCell"/>
</dbReference>
<protein>
    <recommendedName>
        <fullName evidence="3">Syntaxin 6/10/61 N-terminal domain-containing protein</fullName>
    </recommendedName>
</protein>
<keyword evidence="1" id="KW-0653">Protein transport</keyword>
<dbReference type="GO" id="GO:0015031">
    <property type="term" value="P:protein transport"/>
    <property type="evidence" value="ECO:0007669"/>
    <property type="project" value="UniProtKB-KW"/>
</dbReference>
<proteinExistence type="predicted"/>
<dbReference type="GO" id="GO:0016020">
    <property type="term" value="C:membrane"/>
    <property type="evidence" value="ECO:0007669"/>
    <property type="project" value="InterPro"/>
</dbReference>